<dbReference type="InterPro" id="IPR013078">
    <property type="entry name" value="His_Pase_superF_clade-1"/>
</dbReference>
<dbReference type="PANTHER" id="PTHR48100:SF1">
    <property type="entry name" value="HISTIDINE PHOSPHATASE FAMILY PROTEIN-RELATED"/>
    <property type="match status" value="1"/>
</dbReference>
<evidence type="ECO:0000256" key="2">
    <source>
        <dbReference type="PIRSR" id="PIRSR613078-2"/>
    </source>
</evidence>
<dbReference type="GO" id="GO:0016791">
    <property type="term" value="F:phosphatase activity"/>
    <property type="evidence" value="ECO:0007669"/>
    <property type="project" value="TreeGrafter"/>
</dbReference>
<keyword evidence="5" id="KW-1185">Reference proteome</keyword>
<evidence type="ECO:0000256" key="3">
    <source>
        <dbReference type="PIRSR" id="PIRSR613078-3"/>
    </source>
</evidence>
<evidence type="ECO:0000256" key="1">
    <source>
        <dbReference type="PIRSR" id="PIRSR613078-1"/>
    </source>
</evidence>
<reference evidence="5" key="1">
    <citation type="submission" date="2020-03" db="EMBL/GenBank/DDBJ databases">
        <title>Complete genome sequence of sulfur-oxidizing bacterium skT11.</title>
        <authorList>
            <person name="Kanda M."/>
            <person name="Kojima H."/>
            <person name="Fukui M."/>
        </authorList>
    </citation>
    <scope>NUCLEOTIDE SEQUENCE [LARGE SCALE GENOMIC DNA]</scope>
    <source>
        <strain evidence="5">skT11</strain>
    </source>
</reference>
<feature type="binding site" evidence="2">
    <location>
        <position position="56"/>
    </location>
    <ligand>
        <name>substrate</name>
    </ligand>
</feature>
<dbReference type="InterPro" id="IPR050275">
    <property type="entry name" value="PGM_Phosphatase"/>
</dbReference>
<accession>A0A6F8VH69</accession>
<dbReference type="KEGG" id="slac:SKTS_29450"/>
<dbReference type="Pfam" id="PF00300">
    <property type="entry name" value="His_Phos_1"/>
    <property type="match status" value="1"/>
</dbReference>
<dbReference type="PANTHER" id="PTHR48100">
    <property type="entry name" value="BROAD-SPECIFICITY PHOSPHATASE YOR283W-RELATED"/>
    <property type="match status" value="1"/>
</dbReference>
<evidence type="ECO:0008006" key="6">
    <source>
        <dbReference type="Google" id="ProtNLM"/>
    </source>
</evidence>
<feature type="active site" description="Tele-phosphohistidine intermediate" evidence="1">
    <location>
        <position position="11"/>
    </location>
</feature>
<proteinExistence type="predicted"/>
<organism evidence="4 5">
    <name type="scientific">Sulfurimicrobium lacus</name>
    <dbReference type="NCBI Taxonomy" id="2715678"/>
    <lineage>
        <taxon>Bacteria</taxon>
        <taxon>Pseudomonadati</taxon>
        <taxon>Pseudomonadota</taxon>
        <taxon>Betaproteobacteria</taxon>
        <taxon>Nitrosomonadales</taxon>
        <taxon>Sulfuricellaceae</taxon>
        <taxon>Sulfurimicrobium</taxon>
    </lineage>
</organism>
<dbReference type="Proteomes" id="UP000502260">
    <property type="component" value="Chromosome"/>
</dbReference>
<name>A0A6F8VH69_9PROT</name>
<dbReference type="PIRSF" id="PIRSF000709">
    <property type="entry name" value="6PFK_2-Ptase"/>
    <property type="match status" value="1"/>
</dbReference>
<feature type="active site" description="Proton donor/acceptor" evidence="1">
    <location>
        <position position="80"/>
    </location>
</feature>
<feature type="site" description="Transition state stabilizer" evidence="3">
    <location>
        <position position="148"/>
    </location>
</feature>
<dbReference type="Gene3D" id="3.40.50.1240">
    <property type="entry name" value="Phosphoglycerate mutase-like"/>
    <property type="match status" value="1"/>
</dbReference>
<evidence type="ECO:0000313" key="4">
    <source>
        <dbReference type="EMBL" id="BCB28059.1"/>
    </source>
</evidence>
<dbReference type="InterPro" id="IPR029033">
    <property type="entry name" value="His_PPase_superfam"/>
</dbReference>
<dbReference type="RefSeq" id="WP_173066795.1">
    <property type="nucleotide sequence ID" value="NZ_AP022853.1"/>
</dbReference>
<protein>
    <recommendedName>
        <fullName evidence="6">Alpha-ribazole phosphatase</fullName>
    </recommendedName>
</protein>
<dbReference type="SMART" id="SM00855">
    <property type="entry name" value="PGAM"/>
    <property type="match status" value="1"/>
</dbReference>
<dbReference type="CDD" id="cd07067">
    <property type="entry name" value="HP_PGM_like"/>
    <property type="match status" value="1"/>
</dbReference>
<dbReference type="EMBL" id="AP022853">
    <property type="protein sequence ID" value="BCB28059.1"/>
    <property type="molecule type" value="Genomic_DNA"/>
</dbReference>
<evidence type="ECO:0000313" key="5">
    <source>
        <dbReference type="Proteomes" id="UP000502260"/>
    </source>
</evidence>
<gene>
    <name evidence="4" type="ORF">SKTS_29450</name>
</gene>
<dbReference type="SUPFAM" id="SSF53254">
    <property type="entry name" value="Phosphoglycerate mutase-like"/>
    <property type="match status" value="1"/>
</dbReference>
<dbReference type="GO" id="GO:0005737">
    <property type="term" value="C:cytoplasm"/>
    <property type="evidence" value="ECO:0007669"/>
    <property type="project" value="TreeGrafter"/>
</dbReference>
<dbReference type="AlphaFoldDB" id="A0A6F8VH69"/>
<sequence>MAETLIDLLRHGEPEGGVRFRGHSDNLLSSAGWAQMRAAAASAGGWEVIATSPLRRCADFAAELAARYSLPVEMEARLKEIGFGVWEGLTAEQVAARDPDALERFWRDPAQHTPPGGEPLADFEARVAACWNDLLQRHAGKRILLVCHGGVIRLILAQLLQMPRSHLFRLSVPFAAACRVRVRGSGNTALAELVHLGGALR</sequence>